<dbReference type="GO" id="GO:0006596">
    <property type="term" value="P:polyamine biosynthetic process"/>
    <property type="evidence" value="ECO:0007669"/>
    <property type="project" value="UniProtKB-UniRule"/>
</dbReference>
<dbReference type="Pfam" id="PF01564">
    <property type="entry name" value="Spermine_synth"/>
    <property type="match status" value="1"/>
</dbReference>
<sequence length="899" mass="92078">MAPAIWVLMGASGFAGLGYQIIWTQQATLWLGHESAAVLAVVAAFFGGLALGAGALGARIERSAHPARWYAACEAVIAAWALLLVAGMPGFTQAMGALTGAQPSAAWQWIVAFAGCSLLLLPATVAMGATLPAMAGLLQQRAASPLPARAGASLSIAGLYALNTLGAVLGVLVIAFWGVPALGLVRSTLLCAGLNLGCALLALIVLPQGTTSPVPAAAPAAAVAAQPARGRITALLAGTGLLGIAYEVTVVRVLSQVAEDTVYTFALLLAVYLVGTAGGAAALARWQARQSGHALAAPEAADATLSRRLLMLLALACLLGGASLWHADRLRAAAATALAGWIGADAGLLPALGAEAAMALAAFALPTVVMGALFSHLATRAAASGLGLGRALAVNTLGAALAPVLVGVVLLPAVGAKVTLLLLVVAYALLALLVEAPAAPRLAPGRPAWGAGIWVPVAAAGVLAAATPPLRFVSVPDGGRLADYQEGLLAAVSITEDPQGVRRLHINNHQQEGSSHSLLADGRQALLPLLLHPAPRKVLFLGLGTGLTASAAVQDRSLTVEAVELLPEVVAAATLFQADWADPASAGRLQATVADARRHVRSTATRYDVIVADNVHPARSGTGSLYTVEHFQAVQARLAPDGLFCQWLPLHQMDRATLASIVAAFRQVWPQGHAVLATHSLDTPTLGLVGQAGDGRGFSLRQVQARLEASRGLPLPPADFGLQDAWSVLGSVVAGPSALARLAGTAVPNTDDRPVVTYRAPRATYAPEAAPRDRLLAVLGTLDVQPGELLRPAEAGNEPRLAAYRAARDQFLAAGRGVRPVPDARQMLAQVGEPLLAALRTSPDFRPAYDPLLAMARALAADDPVEAQAWLQRLAAVQPARADAALALRQLAAIKPPAD</sequence>
<dbReference type="AlphaFoldDB" id="A0A480AY08"/>
<evidence type="ECO:0000259" key="6">
    <source>
        <dbReference type="PROSITE" id="PS51006"/>
    </source>
</evidence>
<keyword evidence="5" id="KW-0472">Membrane</keyword>
<feature type="transmembrane region" description="Helical" evidence="5">
    <location>
        <begin position="261"/>
        <end position="284"/>
    </location>
</feature>
<evidence type="ECO:0000256" key="5">
    <source>
        <dbReference type="SAM" id="Phobius"/>
    </source>
</evidence>
<dbReference type="Proteomes" id="UP000301751">
    <property type="component" value="Unassembled WGS sequence"/>
</dbReference>
<dbReference type="NCBIfam" id="NF037959">
    <property type="entry name" value="MFS_SpdSyn"/>
    <property type="match status" value="1"/>
</dbReference>
<dbReference type="InterPro" id="IPR030374">
    <property type="entry name" value="PABS"/>
</dbReference>
<dbReference type="Gene3D" id="3.40.50.150">
    <property type="entry name" value="Vaccinia Virus protein VP39"/>
    <property type="match status" value="1"/>
</dbReference>
<feature type="transmembrane region" description="Helical" evidence="5">
    <location>
        <begin position="159"/>
        <end position="179"/>
    </location>
</feature>
<keyword evidence="5" id="KW-1133">Transmembrane helix</keyword>
<gene>
    <name evidence="7" type="ORF">AQPW35_54150</name>
</gene>
<evidence type="ECO:0000256" key="2">
    <source>
        <dbReference type="ARBA" id="ARBA00022679"/>
    </source>
</evidence>
<feature type="transmembrane region" description="Helical" evidence="5">
    <location>
        <begin position="418"/>
        <end position="436"/>
    </location>
</feature>
<feature type="transmembrane region" description="Helical" evidence="5">
    <location>
        <begin position="234"/>
        <end position="255"/>
    </location>
</feature>
<feature type="transmembrane region" description="Helical" evidence="5">
    <location>
        <begin position="356"/>
        <end position="379"/>
    </location>
</feature>
<feature type="domain" description="PABS" evidence="6">
    <location>
        <begin position="452"/>
        <end position="696"/>
    </location>
</feature>
<keyword evidence="8" id="KW-1185">Reference proteome</keyword>
<comment type="caution">
    <text evidence="7">The sequence shown here is derived from an EMBL/GenBank/DDBJ whole genome shotgun (WGS) entry which is preliminary data.</text>
</comment>
<feature type="transmembrane region" description="Helical" evidence="5">
    <location>
        <begin position="448"/>
        <end position="466"/>
    </location>
</feature>
<feature type="transmembrane region" description="Helical" evidence="5">
    <location>
        <begin position="185"/>
        <end position="206"/>
    </location>
</feature>
<feature type="transmembrane region" description="Helical" evidence="5">
    <location>
        <begin position="109"/>
        <end position="138"/>
    </location>
</feature>
<organism evidence="7 8">
    <name type="scientific">Pseudaquabacterium pictum</name>
    <dbReference type="NCBI Taxonomy" id="2315236"/>
    <lineage>
        <taxon>Bacteria</taxon>
        <taxon>Pseudomonadati</taxon>
        <taxon>Pseudomonadota</taxon>
        <taxon>Betaproteobacteria</taxon>
        <taxon>Burkholderiales</taxon>
        <taxon>Sphaerotilaceae</taxon>
        <taxon>Pseudaquabacterium</taxon>
    </lineage>
</organism>
<feature type="transmembrane region" description="Helical" evidence="5">
    <location>
        <begin position="69"/>
        <end position="89"/>
    </location>
</feature>
<keyword evidence="3 4" id="KW-0620">Polyamine biosynthesis</keyword>
<feature type="transmembrane region" description="Helical" evidence="5">
    <location>
        <begin position="391"/>
        <end position="412"/>
    </location>
</feature>
<feature type="transmembrane region" description="Helical" evidence="5">
    <location>
        <begin position="309"/>
        <end position="327"/>
    </location>
</feature>
<dbReference type="PANTHER" id="PTHR43317:SF1">
    <property type="entry name" value="THERMOSPERMINE SYNTHASE ACAULIS5"/>
    <property type="match status" value="1"/>
</dbReference>
<dbReference type="PANTHER" id="PTHR43317">
    <property type="entry name" value="THERMOSPERMINE SYNTHASE ACAULIS5"/>
    <property type="match status" value="1"/>
</dbReference>
<dbReference type="SUPFAM" id="SSF53335">
    <property type="entry name" value="S-adenosyl-L-methionine-dependent methyltransferases"/>
    <property type="match status" value="1"/>
</dbReference>
<dbReference type="PROSITE" id="PS51006">
    <property type="entry name" value="PABS_2"/>
    <property type="match status" value="1"/>
</dbReference>
<accession>A0A480AY08</accession>
<reference evidence="8" key="1">
    <citation type="submission" date="2019-03" db="EMBL/GenBank/DDBJ databases">
        <title>Aquabacterium pictum sp.nov., the first bacteriochlorophyll a-containing freshwater bacterium in the genus Aquabacterium of the class Betaproteobacteria.</title>
        <authorList>
            <person name="Hirose S."/>
            <person name="Tank M."/>
            <person name="Hara E."/>
            <person name="Tamaki H."/>
            <person name="Takaichi S."/>
            <person name="Haruta S."/>
            <person name="Hanada S."/>
        </authorList>
    </citation>
    <scope>NUCLEOTIDE SEQUENCE [LARGE SCALE GENOMIC DNA]</scope>
    <source>
        <strain evidence="8">W35</strain>
    </source>
</reference>
<evidence type="ECO:0000256" key="1">
    <source>
        <dbReference type="ARBA" id="ARBA00007867"/>
    </source>
</evidence>
<evidence type="ECO:0000256" key="4">
    <source>
        <dbReference type="PROSITE-ProRule" id="PRU00354"/>
    </source>
</evidence>
<protein>
    <recommendedName>
        <fullName evidence="6">PABS domain-containing protein</fullName>
    </recommendedName>
</protein>
<feature type="transmembrane region" description="Helical" evidence="5">
    <location>
        <begin position="36"/>
        <end position="57"/>
    </location>
</feature>
<proteinExistence type="inferred from homology"/>
<name>A0A480AY08_9BURK</name>
<dbReference type="GO" id="GO:0016740">
    <property type="term" value="F:transferase activity"/>
    <property type="evidence" value="ECO:0007669"/>
    <property type="project" value="UniProtKB-UniRule"/>
</dbReference>
<evidence type="ECO:0000256" key="3">
    <source>
        <dbReference type="ARBA" id="ARBA00023115"/>
    </source>
</evidence>
<dbReference type="RefSeq" id="WP_228027347.1">
    <property type="nucleotide sequence ID" value="NZ_BJCL01000034.1"/>
</dbReference>
<keyword evidence="5" id="KW-0812">Transmembrane</keyword>
<keyword evidence="2 4" id="KW-0808">Transferase</keyword>
<feature type="active site" description="Proton acceptor" evidence="4">
    <location>
        <position position="613"/>
    </location>
</feature>
<dbReference type="EMBL" id="BJCL01000034">
    <property type="protein sequence ID" value="GCL66334.1"/>
    <property type="molecule type" value="Genomic_DNA"/>
</dbReference>
<evidence type="ECO:0000313" key="8">
    <source>
        <dbReference type="Proteomes" id="UP000301751"/>
    </source>
</evidence>
<comment type="similarity">
    <text evidence="1">Belongs to the spermidine/spermine synthase family.</text>
</comment>
<evidence type="ECO:0000313" key="7">
    <source>
        <dbReference type="EMBL" id="GCL66334.1"/>
    </source>
</evidence>
<dbReference type="InterPro" id="IPR029063">
    <property type="entry name" value="SAM-dependent_MTases_sf"/>
</dbReference>